<evidence type="ECO:0000313" key="2">
    <source>
        <dbReference type="Proteomes" id="UP000034034"/>
    </source>
</evidence>
<protein>
    <submittedName>
        <fullName evidence="1">Uncharacterized protein</fullName>
    </submittedName>
</protein>
<proteinExistence type="predicted"/>
<dbReference type="EMBL" id="CP009922">
    <property type="protein sequence ID" value="AKG43211.1"/>
    <property type="molecule type" value="Genomic_DNA"/>
</dbReference>
<organism evidence="1 2">
    <name type="scientific">Streptomyces xiamenensis</name>
    <dbReference type="NCBI Taxonomy" id="408015"/>
    <lineage>
        <taxon>Bacteria</taxon>
        <taxon>Bacillati</taxon>
        <taxon>Actinomycetota</taxon>
        <taxon>Actinomycetes</taxon>
        <taxon>Kitasatosporales</taxon>
        <taxon>Streptomycetaceae</taxon>
        <taxon>Streptomyces</taxon>
    </lineage>
</organism>
<gene>
    <name evidence="1" type="ORF">SXIM_18270</name>
</gene>
<keyword evidence="2" id="KW-1185">Reference proteome</keyword>
<evidence type="ECO:0000313" key="1">
    <source>
        <dbReference type="EMBL" id="AKG43211.1"/>
    </source>
</evidence>
<dbReference type="HOGENOM" id="CLU_2014065_0_0_11"/>
<dbReference type="Proteomes" id="UP000034034">
    <property type="component" value="Chromosome"/>
</dbReference>
<sequence length="123" mass="13653">MIIDGLELILELLVEGLKRLAVAAWRPVRGQVWSGGWESEAGRFVVAVRESSRRAVLTPVAGGVRWRRPDQVVSDAVPLACSVRRRRGRRVEIGFGDGSWVTVWMRSLPAAERFHSQSVSFAG</sequence>
<dbReference type="STRING" id="408015.SXIM_18270"/>
<name>A0A0F7CNN3_9ACTN</name>
<accession>A0A0F7CNN3</accession>
<reference evidence="1" key="1">
    <citation type="submission" date="2019-08" db="EMBL/GenBank/DDBJ databases">
        <title>Complete genome sequence of a mangrove-derived Streptomyces xiamenensis.</title>
        <authorList>
            <person name="Xu J."/>
        </authorList>
    </citation>
    <scope>NUCLEOTIDE SEQUENCE</scope>
    <source>
        <strain evidence="1">318</strain>
    </source>
</reference>
<dbReference type="KEGG" id="sxi:SXIM_18270"/>
<dbReference type="AlphaFoldDB" id="A0A0F7CNN3"/>